<gene>
    <name evidence="3" type="ordered locus">AciPR4_2727</name>
</gene>
<dbReference type="KEGG" id="tsa:AciPR4_2727"/>
<evidence type="ECO:0000313" key="4">
    <source>
        <dbReference type="Proteomes" id="UP000006844"/>
    </source>
</evidence>
<dbReference type="eggNOG" id="COG0673">
    <property type="taxonomic scope" value="Bacteria"/>
</dbReference>
<proteinExistence type="predicted"/>
<dbReference type="InterPro" id="IPR036291">
    <property type="entry name" value="NAD(P)-bd_dom_sf"/>
</dbReference>
<dbReference type="PANTHER" id="PTHR43818">
    <property type="entry name" value="BCDNA.GH03377"/>
    <property type="match status" value="1"/>
</dbReference>
<dbReference type="Proteomes" id="UP000006844">
    <property type="component" value="Chromosome"/>
</dbReference>
<dbReference type="InterPro" id="IPR000683">
    <property type="entry name" value="Gfo/Idh/MocA-like_OxRdtase_N"/>
</dbReference>
<feature type="domain" description="GFO/IDH/MocA-like oxidoreductase" evidence="2">
    <location>
        <begin position="225"/>
        <end position="326"/>
    </location>
</feature>
<dbReference type="InterPro" id="IPR006311">
    <property type="entry name" value="TAT_signal"/>
</dbReference>
<evidence type="ECO:0000259" key="2">
    <source>
        <dbReference type="Pfam" id="PF22725"/>
    </source>
</evidence>
<dbReference type="InterPro" id="IPR055170">
    <property type="entry name" value="GFO_IDH_MocA-like_dom"/>
</dbReference>
<evidence type="ECO:0000259" key="1">
    <source>
        <dbReference type="Pfam" id="PF01408"/>
    </source>
</evidence>
<feature type="domain" description="Gfo/Idh/MocA-like oxidoreductase N-terminal" evidence="1">
    <location>
        <begin position="37"/>
        <end position="161"/>
    </location>
</feature>
<dbReference type="EMBL" id="CP002467">
    <property type="protein sequence ID" value="ADV83501.1"/>
    <property type="molecule type" value="Genomic_DNA"/>
</dbReference>
<dbReference type="RefSeq" id="WP_013569234.1">
    <property type="nucleotide sequence ID" value="NC_014963.1"/>
</dbReference>
<accession>E8V2M6</accession>
<dbReference type="HOGENOM" id="CLU_023194_24_0_0"/>
<sequence length="439" mass="48949">MISRRTFIDGLAAGAATVAVATSAKSYAQILGANERVNFAIVGTNSRALAHLAGLKANAGKCQITHLCDVDSRNLTNFAAKTKAALGYSPATTGDFRQVLEAKDVDAVTVATPDHWHAPMAILGLRAGKHVYVEKPSSHNPREGELLVEAQKKYGKLVQVGNQHRSSAHEAKMVQQIHEGRIGHAYFGKAWYANTRASMGVGKVVSVPPELNWDLWQGPAPRSEYKDNIHPYNWHWLRRYGTGEALNNGTHETDVCRWALGVGYPERVGAQGGRYQFKDDWEFYDTLVVTLKYPDKMISWEGKSCQGMKYYGRDRGVLIQGTEGSVILAHDGYEVYDWKGNKTDEYKLGRVAKSSDLLSQDEMTDEHFANFIRAIRTGEKLHSDIHDINLSITSLQLANISWMVNRELDIDTTTGHVKNDAEAMKLWGRSYEKGWEPKV</sequence>
<dbReference type="PROSITE" id="PS51318">
    <property type="entry name" value="TAT"/>
    <property type="match status" value="1"/>
</dbReference>
<dbReference type="Gene3D" id="3.40.50.720">
    <property type="entry name" value="NAD(P)-binding Rossmann-like Domain"/>
    <property type="match status" value="1"/>
</dbReference>
<dbReference type="GO" id="GO:0000166">
    <property type="term" value="F:nucleotide binding"/>
    <property type="evidence" value="ECO:0007669"/>
    <property type="project" value="InterPro"/>
</dbReference>
<dbReference type="InterPro" id="IPR050463">
    <property type="entry name" value="Gfo/Idh/MocA_oxidrdct_glycsds"/>
</dbReference>
<name>E8V2M6_TERSS</name>
<dbReference type="PANTHER" id="PTHR43818:SF5">
    <property type="entry name" value="OXIDOREDUCTASE FAMILY PROTEIN"/>
    <property type="match status" value="1"/>
</dbReference>
<dbReference type="OrthoDB" id="9792935at2"/>
<dbReference type="Pfam" id="PF22725">
    <property type="entry name" value="GFO_IDH_MocA_C3"/>
    <property type="match status" value="1"/>
</dbReference>
<reference evidence="3 4" key="1">
    <citation type="journal article" date="2012" name="Stand. Genomic Sci.">
        <title>Complete genome sequence of Terriglobus saanensis type strain SP1PR4(T), an Acidobacteria from tundra soil.</title>
        <authorList>
            <person name="Rawat S.R."/>
            <person name="Mannisto M.K."/>
            <person name="Starovoytov V."/>
            <person name="Goodwin L."/>
            <person name="Nolan M."/>
            <person name="Hauser L."/>
            <person name="Land M."/>
            <person name="Davenport K.W."/>
            <person name="Woyke T."/>
            <person name="Haggblom M.M."/>
        </authorList>
    </citation>
    <scope>NUCLEOTIDE SEQUENCE</scope>
    <source>
        <strain evidence="4">ATCC BAA-1853 / DSM 23119 / SP1PR4</strain>
    </source>
</reference>
<organism evidence="3 4">
    <name type="scientific">Terriglobus saanensis (strain ATCC BAA-1853 / DSM 23119 / SP1PR4)</name>
    <dbReference type="NCBI Taxonomy" id="401053"/>
    <lineage>
        <taxon>Bacteria</taxon>
        <taxon>Pseudomonadati</taxon>
        <taxon>Acidobacteriota</taxon>
        <taxon>Terriglobia</taxon>
        <taxon>Terriglobales</taxon>
        <taxon>Acidobacteriaceae</taxon>
        <taxon>Terriglobus</taxon>
    </lineage>
</organism>
<dbReference type="SUPFAM" id="SSF51735">
    <property type="entry name" value="NAD(P)-binding Rossmann-fold domains"/>
    <property type="match status" value="1"/>
</dbReference>
<dbReference type="AlphaFoldDB" id="E8V2M6"/>
<dbReference type="STRING" id="401053.AciPR4_2727"/>
<dbReference type="Gene3D" id="3.30.360.10">
    <property type="entry name" value="Dihydrodipicolinate Reductase, domain 2"/>
    <property type="match status" value="1"/>
</dbReference>
<protein>
    <submittedName>
        <fullName evidence="3">Oxidoreductase domain protein</fullName>
    </submittedName>
</protein>
<keyword evidence="4" id="KW-1185">Reference proteome</keyword>
<dbReference type="Pfam" id="PF01408">
    <property type="entry name" value="GFO_IDH_MocA"/>
    <property type="match status" value="1"/>
</dbReference>
<evidence type="ECO:0000313" key="3">
    <source>
        <dbReference type="EMBL" id="ADV83501.1"/>
    </source>
</evidence>
<dbReference type="SUPFAM" id="SSF55347">
    <property type="entry name" value="Glyceraldehyde-3-phosphate dehydrogenase-like, C-terminal domain"/>
    <property type="match status" value="1"/>
</dbReference>